<name>A0A9Q0R4Y7_ANAIG</name>
<feature type="compositionally biased region" description="Basic and acidic residues" evidence="1">
    <location>
        <begin position="662"/>
        <end position="689"/>
    </location>
</feature>
<evidence type="ECO:0000313" key="3">
    <source>
        <dbReference type="Proteomes" id="UP001149090"/>
    </source>
</evidence>
<dbReference type="SUPFAM" id="SSF52540">
    <property type="entry name" value="P-loop containing nucleoside triphosphate hydrolases"/>
    <property type="match status" value="1"/>
</dbReference>
<dbReference type="AlphaFoldDB" id="A0A9Q0R4Y7"/>
<reference evidence="2" key="1">
    <citation type="submission" date="2022-10" db="EMBL/GenBank/DDBJ databases">
        <title>Novel sulphate-reducing endosymbionts in the free-living metamonad Anaeramoeba.</title>
        <authorList>
            <person name="Jerlstrom-Hultqvist J."/>
            <person name="Cepicka I."/>
            <person name="Gallot-Lavallee L."/>
            <person name="Salas-Leiva D."/>
            <person name="Curtis B.A."/>
            <person name="Zahonova K."/>
            <person name="Pipaliya S."/>
            <person name="Dacks J."/>
            <person name="Roger A.J."/>
        </authorList>
    </citation>
    <scope>NUCLEOTIDE SEQUENCE</scope>
    <source>
        <strain evidence="2">BMAN</strain>
    </source>
</reference>
<keyword evidence="2" id="KW-0689">Ribosomal protein</keyword>
<accession>A0A9Q0R4Y7</accession>
<dbReference type="InterPro" id="IPR027417">
    <property type="entry name" value="P-loop_NTPase"/>
</dbReference>
<keyword evidence="3" id="KW-1185">Reference proteome</keyword>
<comment type="caution">
    <text evidence="2">The sequence shown here is derived from an EMBL/GenBank/DDBJ whole genome shotgun (WGS) entry which is preliminary data.</text>
</comment>
<dbReference type="GO" id="GO:0005840">
    <property type="term" value="C:ribosome"/>
    <property type="evidence" value="ECO:0007669"/>
    <property type="project" value="UniProtKB-KW"/>
</dbReference>
<keyword evidence="2" id="KW-0687">Ribonucleoprotein</keyword>
<dbReference type="EMBL" id="JAPDFW010000125">
    <property type="protein sequence ID" value="KAJ5067557.1"/>
    <property type="molecule type" value="Genomic_DNA"/>
</dbReference>
<sequence length="747" mass="88360">MSKKFDQQNQTILTTIEIQNELSKIRIEEHSKSKHCNKISGIPYNIFLDSPIEIINQKHENLSPILIRKQTQSLMNEIQEGSRKKNLVLYGGNGTGKSYTLFHLACYFSSFHPWNIQKKKESNKENLNSNLRLTNENDLNFENLTIQEKTNSNSLKNNSRKKKDSSLNIQIEDNTIHKQKNQNQNQKWVVLYLNDLLRLSRLESHVVSKQIMTYLFAKYGIKLFEKCNFDYDEQLWNKKKPKSKDKRQMVKNCKNFFENLFELNVEEFKFMIAIDEYNILYREKFPDPKHILNIFKDLRNIRNGLMITAVSSSFDQDKIPYIDFQEFGVKTKRKEGTIPQYLTRDYWQQFTNAVPRVLYMVSRRYRTSKNESFDESTFLLNCGIDCIDHYKKRVRYVLQKIKEIKNPETIKQDIQLPTLICLNENITSLPEFWELSGLFETQFSSRNSNYQQKENENDHKLNQKQPSQPIEKQVVPICSWVTSAILEIFRNDGVNSVNFLCSYDIKWKALELFVLNGFQNFSSTSKQKLTLSNRNLKGKKQENPETFQISIKRIVYQDQQKSLEDISIGDLIVCYKGHSVVDFVCLSKNENQEKELFYFQVSILDYSHHDKKVDSLFKRDFKPTKQKKTSILEYYSKLSGIKLDENTSQFIERLSKQNQKKKKEEISPKEEKQKTPEKKPTRHEKQEIRKNSYILPPNQYYVYITSTSNFLKSSQYSQDPVILVNGQHLNQINPFDYAFCEKVLIEK</sequence>
<feature type="region of interest" description="Disordered" evidence="1">
    <location>
        <begin position="449"/>
        <end position="468"/>
    </location>
</feature>
<evidence type="ECO:0000256" key="1">
    <source>
        <dbReference type="SAM" id="MobiDB-lite"/>
    </source>
</evidence>
<protein>
    <submittedName>
        <fullName evidence="2">MITOCHONDRIAL 28S ribosomal protein S29</fullName>
    </submittedName>
</protein>
<evidence type="ECO:0000313" key="2">
    <source>
        <dbReference type="EMBL" id="KAJ5067557.1"/>
    </source>
</evidence>
<gene>
    <name evidence="2" type="ORF">M0811_02745</name>
</gene>
<feature type="region of interest" description="Disordered" evidence="1">
    <location>
        <begin position="655"/>
        <end position="689"/>
    </location>
</feature>
<organism evidence="2 3">
    <name type="scientific">Anaeramoeba ignava</name>
    <name type="common">Anaerobic marine amoeba</name>
    <dbReference type="NCBI Taxonomy" id="1746090"/>
    <lineage>
        <taxon>Eukaryota</taxon>
        <taxon>Metamonada</taxon>
        <taxon>Anaeramoebidae</taxon>
        <taxon>Anaeramoeba</taxon>
    </lineage>
</organism>
<dbReference type="Proteomes" id="UP001149090">
    <property type="component" value="Unassembled WGS sequence"/>
</dbReference>
<proteinExistence type="predicted"/>